<comment type="caution">
    <text evidence="1">The sequence shown here is derived from an EMBL/GenBank/DDBJ whole genome shotgun (WGS) entry which is preliminary data.</text>
</comment>
<dbReference type="OrthoDB" id="5872133at2759"/>
<sequence length="149" mass="17454">VSTQTTQWNTVSLNTFVCFTLFSAYLEKHATGNRRDLFHCTLLIVSDRLMPMHCIFGGRPFSGKWQNFMVLRIFTIHPVTAACAERSFTAMKYLKSYFWTTMTEERLNGLAFRFYSIINFLLVKYGSTAQNFTRQDILFYGILNISQYY</sequence>
<protein>
    <recommendedName>
        <fullName evidence="3">HAT C-terminal dimerisation domain-containing protein</fullName>
    </recommendedName>
</protein>
<name>A0A0V1B0V6_TRISP</name>
<feature type="non-terminal residue" evidence="1">
    <location>
        <position position="1"/>
    </location>
</feature>
<dbReference type="EMBL" id="JYDH01000137">
    <property type="protein sequence ID" value="KRY30585.1"/>
    <property type="molecule type" value="Genomic_DNA"/>
</dbReference>
<gene>
    <name evidence="1" type="ORF">T01_9995</name>
</gene>
<proteinExistence type="predicted"/>
<feature type="non-terminal residue" evidence="1">
    <location>
        <position position="149"/>
    </location>
</feature>
<dbReference type="STRING" id="6334.A0A0V1B0V6"/>
<evidence type="ECO:0008006" key="3">
    <source>
        <dbReference type="Google" id="ProtNLM"/>
    </source>
</evidence>
<dbReference type="AlphaFoldDB" id="A0A0V1B0V6"/>
<evidence type="ECO:0000313" key="2">
    <source>
        <dbReference type="Proteomes" id="UP000054776"/>
    </source>
</evidence>
<reference evidence="1 2" key="1">
    <citation type="submission" date="2015-01" db="EMBL/GenBank/DDBJ databases">
        <title>Evolution of Trichinella species and genotypes.</title>
        <authorList>
            <person name="Korhonen P.K."/>
            <person name="Edoardo P."/>
            <person name="Giuseppe L.R."/>
            <person name="Gasser R.B."/>
        </authorList>
    </citation>
    <scope>NUCLEOTIDE SEQUENCE [LARGE SCALE GENOMIC DNA]</scope>
    <source>
        <strain evidence="1">ISS3</strain>
    </source>
</reference>
<keyword evidence="2" id="KW-1185">Reference proteome</keyword>
<accession>A0A0V1B0V6</accession>
<organism evidence="1 2">
    <name type="scientific">Trichinella spiralis</name>
    <name type="common">Trichina worm</name>
    <dbReference type="NCBI Taxonomy" id="6334"/>
    <lineage>
        <taxon>Eukaryota</taxon>
        <taxon>Metazoa</taxon>
        <taxon>Ecdysozoa</taxon>
        <taxon>Nematoda</taxon>
        <taxon>Enoplea</taxon>
        <taxon>Dorylaimia</taxon>
        <taxon>Trichinellida</taxon>
        <taxon>Trichinellidae</taxon>
        <taxon>Trichinella</taxon>
    </lineage>
</organism>
<dbReference type="InParanoid" id="A0A0V1B0V6"/>
<dbReference type="Proteomes" id="UP000054776">
    <property type="component" value="Unassembled WGS sequence"/>
</dbReference>
<evidence type="ECO:0000313" key="1">
    <source>
        <dbReference type="EMBL" id="KRY30585.1"/>
    </source>
</evidence>